<feature type="compositionally biased region" description="Polar residues" evidence="5">
    <location>
        <begin position="202"/>
        <end position="212"/>
    </location>
</feature>
<reference evidence="6 7" key="1">
    <citation type="journal article" date="2016" name="G3 (Bethesda)">
        <title>First Draft Assembly and Annotation of the Genome of a California Endemic Oak Quercus lobata Nee (Fagaceae).</title>
        <authorList>
            <person name="Sork V.L."/>
            <person name="Fitz-Gibbon S.T."/>
            <person name="Puiu D."/>
            <person name="Crepeau M."/>
            <person name="Gugger P.F."/>
            <person name="Sherman R."/>
            <person name="Stevens K."/>
            <person name="Langley C.H."/>
            <person name="Pellegrini M."/>
            <person name="Salzberg S.L."/>
        </authorList>
    </citation>
    <scope>NUCLEOTIDE SEQUENCE [LARGE SCALE GENOMIC DNA]</scope>
    <source>
        <strain evidence="6 7">cv. SW786</strain>
    </source>
</reference>
<proteinExistence type="predicted"/>
<sequence length="285" mass="32626">MSVTHCNGVKDALDWLRKDTSCRFDIMITERNLLDMELLQKVVREMDLLVIAMPRNGTSKPIPMNILVAFWRYVFRKNIRNPAEVQQPMNDFPEAKKPRFRWRPEFHKIFTDCVEELKKEGIKPTDKKIEELMEAKGVKGLTRDIVKSHKQKWKNKHSKEVSQSDMQGYNDKDGPSTMTTQLPGAPAAMNISSQHHIGAPQIMTQPSSSSRQICKDLPGGQAFDDSTSINASTNLLANNPQSQGLDEIVLDPSDNLDLYWDFNNIDTFDEIDFKELDNYLPKDGR</sequence>
<evidence type="ECO:0000313" key="7">
    <source>
        <dbReference type="Proteomes" id="UP000594261"/>
    </source>
</evidence>
<accession>A0A7N2R4A9</accession>
<feature type="region of interest" description="Disordered" evidence="5">
    <location>
        <begin position="201"/>
        <end position="226"/>
    </location>
</feature>
<comment type="subcellular location">
    <subcellularLocation>
        <location evidence="1">Nucleus</location>
    </subcellularLocation>
</comment>
<dbReference type="Proteomes" id="UP000594261">
    <property type="component" value="Chromosome 5"/>
</dbReference>
<keyword evidence="4" id="KW-0539">Nucleus</keyword>
<evidence type="ECO:0000256" key="1">
    <source>
        <dbReference type="ARBA" id="ARBA00004123"/>
    </source>
</evidence>
<feature type="region of interest" description="Disordered" evidence="5">
    <location>
        <begin position="149"/>
        <end position="184"/>
    </location>
</feature>
<dbReference type="InterPro" id="IPR006447">
    <property type="entry name" value="Myb_dom_plants"/>
</dbReference>
<dbReference type="Gramene" id="QL05p011510:mrna">
    <property type="protein sequence ID" value="QL05p011510:mrna"/>
    <property type="gene ID" value="QL05p011510"/>
</dbReference>
<organism evidence="6 7">
    <name type="scientific">Quercus lobata</name>
    <name type="common">Valley oak</name>
    <dbReference type="NCBI Taxonomy" id="97700"/>
    <lineage>
        <taxon>Eukaryota</taxon>
        <taxon>Viridiplantae</taxon>
        <taxon>Streptophyta</taxon>
        <taxon>Embryophyta</taxon>
        <taxon>Tracheophyta</taxon>
        <taxon>Spermatophyta</taxon>
        <taxon>Magnoliopsida</taxon>
        <taxon>eudicotyledons</taxon>
        <taxon>Gunneridae</taxon>
        <taxon>Pentapetalae</taxon>
        <taxon>rosids</taxon>
        <taxon>fabids</taxon>
        <taxon>Fagales</taxon>
        <taxon>Fagaceae</taxon>
        <taxon>Quercus</taxon>
    </lineage>
</organism>
<dbReference type="InParanoid" id="A0A7N2R4A9"/>
<evidence type="ECO:0000256" key="5">
    <source>
        <dbReference type="SAM" id="MobiDB-lite"/>
    </source>
</evidence>
<reference evidence="6" key="2">
    <citation type="submission" date="2021-01" db="UniProtKB">
        <authorList>
            <consortium name="EnsemblPlants"/>
        </authorList>
    </citation>
    <scope>IDENTIFICATION</scope>
</reference>
<name>A0A7N2R4A9_QUELO</name>
<dbReference type="PANTHER" id="PTHR31499">
    <property type="entry name" value="MYB FAMILY TRANSCRIPTION FACTOR PHL11"/>
    <property type="match status" value="1"/>
</dbReference>
<dbReference type="AlphaFoldDB" id="A0A7N2R4A9"/>
<dbReference type="InterPro" id="IPR009057">
    <property type="entry name" value="Homeodomain-like_sf"/>
</dbReference>
<evidence type="ECO:0000256" key="3">
    <source>
        <dbReference type="ARBA" id="ARBA00023163"/>
    </source>
</evidence>
<dbReference type="PANTHER" id="PTHR31499:SF43">
    <property type="entry name" value="MYB FAMILY TRANSCRIPTION FACTOR APL"/>
    <property type="match status" value="1"/>
</dbReference>
<evidence type="ECO:0000256" key="2">
    <source>
        <dbReference type="ARBA" id="ARBA00023015"/>
    </source>
</evidence>
<evidence type="ECO:0000256" key="4">
    <source>
        <dbReference type="ARBA" id="ARBA00023242"/>
    </source>
</evidence>
<dbReference type="EnsemblPlants" id="QL05p011510:mrna">
    <property type="protein sequence ID" value="QL05p011510:mrna"/>
    <property type="gene ID" value="QL05p011510"/>
</dbReference>
<evidence type="ECO:0000313" key="6">
    <source>
        <dbReference type="EnsemblPlants" id="QL05p011510:mrna"/>
    </source>
</evidence>
<dbReference type="EMBL" id="LRBV02000005">
    <property type="status" value="NOT_ANNOTATED_CDS"/>
    <property type="molecule type" value="Genomic_DNA"/>
</dbReference>
<keyword evidence="2" id="KW-0805">Transcription regulation</keyword>
<dbReference type="SUPFAM" id="SSF46689">
    <property type="entry name" value="Homeodomain-like"/>
    <property type="match status" value="1"/>
</dbReference>
<protein>
    <submittedName>
        <fullName evidence="6">Uncharacterized protein</fullName>
    </submittedName>
</protein>
<dbReference type="Gene3D" id="1.10.10.60">
    <property type="entry name" value="Homeodomain-like"/>
    <property type="match status" value="1"/>
</dbReference>
<keyword evidence="3" id="KW-0804">Transcription</keyword>
<dbReference type="InterPro" id="IPR046955">
    <property type="entry name" value="PHR1-like"/>
</dbReference>
<keyword evidence="7" id="KW-1185">Reference proteome</keyword>
<dbReference type="GO" id="GO:0003700">
    <property type="term" value="F:DNA-binding transcription factor activity"/>
    <property type="evidence" value="ECO:0007669"/>
    <property type="project" value="InterPro"/>
</dbReference>
<dbReference type="GO" id="GO:0005634">
    <property type="term" value="C:nucleus"/>
    <property type="evidence" value="ECO:0007669"/>
    <property type="project" value="UniProtKB-SubCell"/>
</dbReference>
<dbReference type="GO" id="GO:0003677">
    <property type="term" value="F:DNA binding"/>
    <property type="evidence" value="ECO:0007669"/>
    <property type="project" value="InterPro"/>
</dbReference>
<dbReference type="NCBIfam" id="TIGR01557">
    <property type="entry name" value="myb_SHAQKYF"/>
    <property type="match status" value="1"/>
</dbReference>